<dbReference type="EMBL" id="NKFA01000024">
    <property type="protein sequence ID" value="OXI36335.1"/>
    <property type="molecule type" value="Genomic_DNA"/>
</dbReference>
<dbReference type="Gene3D" id="3.40.109.10">
    <property type="entry name" value="NADH Oxidase"/>
    <property type="match status" value="2"/>
</dbReference>
<reference evidence="2" key="1">
    <citation type="submission" date="2017-06" db="EMBL/GenBank/DDBJ databases">
        <authorList>
            <person name="LiPuma J."/>
            <person name="Spilker T."/>
        </authorList>
    </citation>
    <scope>NUCLEOTIDE SEQUENCE [LARGE SCALE GENOMIC DNA]</scope>
    <source>
        <strain evidence="2">AU17325</strain>
    </source>
</reference>
<evidence type="ECO:0000313" key="1">
    <source>
        <dbReference type="EMBL" id="OXI36335.1"/>
    </source>
</evidence>
<dbReference type="AlphaFoldDB" id="A0A228I2D5"/>
<dbReference type="GO" id="GO:0016491">
    <property type="term" value="F:oxidoreductase activity"/>
    <property type="evidence" value="ECO:0007669"/>
    <property type="project" value="InterPro"/>
</dbReference>
<reference evidence="1 2" key="2">
    <citation type="submission" date="2017-08" db="EMBL/GenBank/DDBJ databases">
        <title>WGS of novel Burkholderia cepaca complex species.</title>
        <authorList>
            <person name="Lipuma J."/>
            <person name="Spilker T."/>
        </authorList>
    </citation>
    <scope>NUCLEOTIDE SEQUENCE [LARGE SCALE GENOMIC DNA]</scope>
    <source>
        <strain evidence="1 2">AU17325</strain>
    </source>
</reference>
<dbReference type="Proteomes" id="UP000214600">
    <property type="component" value="Unassembled WGS sequence"/>
</dbReference>
<accession>A0A228I2D5</accession>
<sequence length="357" mass="39962">MPGIPAEDFSVWHTILTVARHAPSPHNVQPWRVQLISDDYAELFIDGTRTLPKEDTTGAFLLSAMGMFIDAIDLLAAPHGLRVEWQLHRPVQAFAAMLSQPTPPGLIPFAALRLVTQANAGASRDDPSALMLARRTSRVSMDPTPVPDAAVVQLAALADEWGHRYTHLSGAELIEPIIATNIDAVFHDMNVADYHDEITGWFRFTDRSTARHRDGLDWRCMNLSRAEFWMSARLSKILTFKPTRFYFKRRYRSQLGHVPAIGVLSGDFFNPENAIESGRFLLRFWLALTSLGLYLHPYGNLVTNPDAAAWFSAHTGVDRAWLVFKVGYSRTPPQSQRRALADILVDAPVPFHSPRSA</sequence>
<dbReference type="OrthoDB" id="272552at2"/>
<comment type="caution">
    <text evidence="1">The sequence shown here is derived from an EMBL/GenBank/DDBJ whole genome shotgun (WGS) entry which is preliminary data.</text>
</comment>
<name>A0A228I2D5_9BURK</name>
<protein>
    <submittedName>
        <fullName evidence="1">Uncharacterized protein</fullName>
    </submittedName>
</protein>
<dbReference type="SUPFAM" id="SSF55469">
    <property type="entry name" value="FMN-dependent nitroreductase-like"/>
    <property type="match status" value="1"/>
</dbReference>
<dbReference type="InterPro" id="IPR000415">
    <property type="entry name" value="Nitroreductase-like"/>
</dbReference>
<organism evidence="1 2">
    <name type="scientific">Burkholderia aenigmatica</name>
    <dbReference type="NCBI Taxonomy" id="2015348"/>
    <lineage>
        <taxon>Bacteria</taxon>
        <taxon>Pseudomonadati</taxon>
        <taxon>Pseudomonadota</taxon>
        <taxon>Betaproteobacteria</taxon>
        <taxon>Burkholderiales</taxon>
        <taxon>Burkholderiaceae</taxon>
        <taxon>Burkholderia</taxon>
        <taxon>Burkholderia cepacia complex</taxon>
    </lineage>
</organism>
<gene>
    <name evidence="1" type="ORF">CFB84_34890</name>
</gene>
<evidence type="ECO:0000313" key="2">
    <source>
        <dbReference type="Proteomes" id="UP000214600"/>
    </source>
</evidence>
<proteinExistence type="predicted"/>